<dbReference type="GO" id="GO:0019760">
    <property type="term" value="P:glucosinolate metabolic process"/>
    <property type="evidence" value="ECO:0007669"/>
    <property type="project" value="UniProtKB-ARBA"/>
</dbReference>
<name>A0A3M7LYG9_9PLEO</name>
<dbReference type="AlphaFoldDB" id="A0A3M7LYG9"/>
<dbReference type="EMBL" id="KE747810">
    <property type="protein sequence ID" value="RMZ67298.1"/>
    <property type="molecule type" value="Genomic_DNA"/>
</dbReference>
<accession>A0A3M7LYG9</accession>
<keyword evidence="4" id="KW-1185">Reference proteome</keyword>
<dbReference type="OrthoDB" id="10250130at2759"/>
<dbReference type="SUPFAM" id="SSF117281">
    <property type="entry name" value="Kelch motif"/>
    <property type="match status" value="1"/>
</dbReference>
<protein>
    <submittedName>
        <fullName evidence="3">Kelch repeat</fullName>
    </submittedName>
</protein>
<sequence length="371" mass="40308">MTQSLAIDNIDKTSPCLRLASTISPQLIPMPVSMPISTLRGTWKRLLSDERLRRSSQVLSVIKQEVCIFGGEVKPREPIDDKIDIFSLTSDGTHLKTKSAAPAPSPRVGSASAVIDGKMYLFSGRGGADMAPIEEQGAVWCFDPANSSWSKVLPADSSKPFPPPRSYHCSTSDGKNTFFLHAGCPANGRLSDLWKFNINERTWTQAPDAPAPHRGGTSIAYSGGKLYRMNGFDGSTEQGGSVDVFDIASNTWSTDTFKADGNDGPRARSVCVLLSVKLAGKDKLLTLFGEHDPSSLGHAGAGKMLSDVWIYDINEKWWTQIHPEGSDGIPEPRGWFDADVIKVENGNDSIVIHGGLGENNERLADMWQLAF</sequence>
<evidence type="ECO:0000313" key="3">
    <source>
        <dbReference type="EMBL" id="RMZ67298.1"/>
    </source>
</evidence>
<keyword evidence="2" id="KW-0408">Iron</keyword>
<evidence type="ECO:0000256" key="2">
    <source>
        <dbReference type="ARBA" id="ARBA00023004"/>
    </source>
</evidence>
<dbReference type="Proteomes" id="UP000265663">
    <property type="component" value="Unassembled WGS sequence"/>
</dbReference>
<dbReference type="Gene3D" id="2.120.10.80">
    <property type="entry name" value="Kelch-type beta propeller"/>
    <property type="match status" value="2"/>
</dbReference>
<reference evidence="3 4" key="1">
    <citation type="journal article" date="2014" name="PLoS ONE">
        <title>De novo Genome Assembly of the Fungal Plant Pathogen Pyrenophora semeniperda.</title>
        <authorList>
            <person name="Soliai M.M."/>
            <person name="Meyer S.E."/>
            <person name="Udall J.A."/>
            <person name="Elzinga D.E."/>
            <person name="Hermansen R.A."/>
            <person name="Bodily P.M."/>
            <person name="Hart A.A."/>
            <person name="Coleman C.E."/>
        </authorList>
    </citation>
    <scope>NUCLEOTIDE SEQUENCE [LARGE SCALE GENOMIC DNA]</scope>
    <source>
        <strain evidence="3 4">CCB06</strain>
        <tissue evidence="3">Mycelium</tissue>
    </source>
</reference>
<dbReference type="Pfam" id="PF24681">
    <property type="entry name" value="Kelch_KLHDC2_KLHL20_DRC7"/>
    <property type="match status" value="1"/>
</dbReference>
<proteinExistence type="predicted"/>
<evidence type="ECO:0000256" key="1">
    <source>
        <dbReference type="ARBA" id="ARBA00022737"/>
    </source>
</evidence>
<evidence type="ECO:0000313" key="4">
    <source>
        <dbReference type="Proteomes" id="UP000265663"/>
    </source>
</evidence>
<dbReference type="InterPro" id="IPR015915">
    <property type="entry name" value="Kelch-typ_b-propeller"/>
</dbReference>
<gene>
    <name evidence="3" type="ORF">GMOD_00001204</name>
</gene>
<dbReference type="PANTHER" id="PTHR47435">
    <property type="entry name" value="KELCH REPEAT PROTEIN (AFU_ORTHOLOGUE AFUA_5G12780)"/>
    <property type="match status" value="1"/>
</dbReference>
<dbReference type="PANTHER" id="PTHR47435:SF4">
    <property type="entry name" value="KELCH REPEAT PROTEIN (AFU_ORTHOLOGUE AFUA_5G12780)"/>
    <property type="match status" value="1"/>
</dbReference>
<organism evidence="3 4">
    <name type="scientific">Pyrenophora seminiperda CCB06</name>
    <dbReference type="NCBI Taxonomy" id="1302712"/>
    <lineage>
        <taxon>Eukaryota</taxon>
        <taxon>Fungi</taxon>
        <taxon>Dikarya</taxon>
        <taxon>Ascomycota</taxon>
        <taxon>Pezizomycotina</taxon>
        <taxon>Dothideomycetes</taxon>
        <taxon>Pleosporomycetidae</taxon>
        <taxon>Pleosporales</taxon>
        <taxon>Pleosporineae</taxon>
        <taxon>Pleosporaceae</taxon>
        <taxon>Pyrenophora</taxon>
    </lineage>
</organism>
<keyword evidence="1" id="KW-0677">Repeat</keyword>